<feature type="region of interest" description="Disordered" evidence="1">
    <location>
        <begin position="59"/>
        <end position="87"/>
    </location>
</feature>
<gene>
    <name evidence="2" type="ordered locus">CMS1395</name>
</gene>
<dbReference type="STRING" id="31964.CMS1395"/>
<organism evidence="2 3">
    <name type="scientific">Clavibacter sepedonicus</name>
    <name type="common">Clavibacter michiganensis subsp. sepedonicus</name>
    <dbReference type="NCBI Taxonomy" id="31964"/>
    <lineage>
        <taxon>Bacteria</taxon>
        <taxon>Bacillati</taxon>
        <taxon>Actinomycetota</taxon>
        <taxon>Actinomycetes</taxon>
        <taxon>Micrococcales</taxon>
        <taxon>Microbacteriaceae</taxon>
        <taxon>Clavibacter</taxon>
    </lineage>
</organism>
<proteinExistence type="predicted"/>
<accession>B0RIL5</accession>
<protein>
    <submittedName>
        <fullName evidence="2">Uncharacterized protein</fullName>
    </submittedName>
</protein>
<dbReference type="KEGG" id="cms:CMS1395"/>
<dbReference type="AlphaFoldDB" id="B0RIL5"/>
<dbReference type="HOGENOM" id="CLU_1048469_0_0_11"/>
<reference evidence="2 3" key="1">
    <citation type="journal article" date="2008" name="J. Bacteriol.">
        <title>Genome of the actinomycete plant pathogen Clavibacter michiganensis subsp. sepedonicus suggests recent niche adaptation.</title>
        <authorList>
            <person name="Bentley S.D."/>
            <person name="Corton C."/>
            <person name="Brown S.E."/>
            <person name="Barron A."/>
            <person name="Clark L."/>
            <person name="Doggett J."/>
            <person name="Harris B."/>
            <person name="Ormond D."/>
            <person name="Quail M.A."/>
            <person name="May G."/>
            <person name="Francis D."/>
            <person name="Knudson D."/>
            <person name="Parkhill J."/>
            <person name="Ishimaru C.A."/>
        </authorList>
    </citation>
    <scope>NUCLEOTIDE SEQUENCE [LARGE SCALE GENOMIC DNA]</scope>
    <source>
        <strain evidence="3">ATCC 33113 / DSM 20744 / JCM 9667 / LMG 2889 / ICMP 2535 / C-1</strain>
    </source>
</reference>
<dbReference type="Proteomes" id="UP000001318">
    <property type="component" value="Chromosome"/>
</dbReference>
<feature type="region of interest" description="Disordered" evidence="1">
    <location>
        <begin position="117"/>
        <end position="136"/>
    </location>
</feature>
<feature type="region of interest" description="Disordered" evidence="1">
    <location>
        <begin position="1"/>
        <end position="29"/>
    </location>
</feature>
<evidence type="ECO:0000313" key="3">
    <source>
        <dbReference type="Proteomes" id="UP000001318"/>
    </source>
</evidence>
<name>B0RIL5_CLASE</name>
<dbReference type="EMBL" id="AM849034">
    <property type="protein sequence ID" value="CAQ01506.1"/>
    <property type="molecule type" value="Genomic_DNA"/>
</dbReference>
<evidence type="ECO:0000256" key="1">
    <source>
        <dbReference type="SAM" id="MobiDB-lite"/>
    </source>
</evidence>
<keyword evidence="3" id="KW-1185">Reference proteome</keyword>
<feature type="compositionally biased region" description="Basic residues" evidence="1">
    <location>
        <begin position="1"/>
        <end position="13"/>
    </location>
</feature>
<sequence length="265" mass="27331">MRTRRQAGLRRPRAGATPGIPGVSRDNPGVSPTMMILIAAVRSGRPWIMFRWRRGKSVPTEAAPAASDPRQAGPRSVAGPPAPPAPVVSTATGELAAIAARLHGGSVRPTHVPAHKAEPVAPSAGTTTADDAAPDPAPVPDLRPLAVIVKAALAHHFGPEGAWALVRRTPDTTAGFFDELMTAHIARDVALALGASPATAGLALEDARATGSPARDVTARDASVRQDAVARELAVFDEDPLDGSLAELAGDPRRVPSALRAVLRA</sequence>
<evidence type="ECO:0000313" key="2">
    <source>
        <dbReference type="EMBL" id="CAQ01506.1"/>
    </source>
</evidence>